<comment type="caution">
    <text evidence="1">The sequence shown here is derived from an EMBL/GenBank/DDBJ whole genome shotgun (WGS) entry which is preliminary data.</text>
</comment>
<proteinExistence type="predicted"/>
<name>A0A821EJ31_9BILA</name>
<dbReference type="AlphaFoldDB" id="A0A821EJ31"/>
<evidence type="ECO:0000313" key="2">
    <source>
        <dbReference type="Proteomes" id="UP000663862"/>
    </source>
</evidence>
<accession>A0A821EJ31</accession>
<gene>
    <name evidence="1" type="ORF">TSG867_LOCUS29954</name>
</gene>
<feature type="non-terminal residue" evidence="1">
    <location>
        <position position="1"/>
    </location>
</feature>
<reference evidence="1" key="1">
    <citation type="submission" date="2021-02" db="EMBL/GenBank/DDBJ databases">
        <authorList>
            <person name="Nowell W R."/>
        </authorList>
    </citation>
    <scope>NUCLEOTIDE SEQUENCE</scope>
</reference>
<protein>
    <submittedName>
        <fullName evidence="1">Uncharacterized protein</fullName>
    </submittedName>
</protein>
<dbReference type="EMBL" id="CAJOBQ010004471">
    <property type="protein sequence ID" value="CAF4637069.1"/>
    <property type="molecule type" value="Genomic_DNA"/>
</dbReference>
<dbReference type="Proteomes" id="UP000663862">
    <property type="component" value="Unassembled WGS sequence"/>
</dbReference>
<organism evidence="1 2">
    <name type="scientific">Rotaria socialis</name>
    <dbReference type="NCBI Taxonomy" id="392032"/>
    <lineage>
        <taxon>Eukaryota</taxon>
        <taxon>Metazoa</taxon>
        <taxon>Spiralia</taxon>
        <taxon>Gnathifera</taxon>
        <taxon>Rotifera</taxon>
        <taxon>Eurotatoria</taxon>
        <taxon>Bdelloidea</taxon>
        <taxon>Philodinida</taxon>
        <taxon>Philodinidae</taxon>
        <taxon>Rotaria</taxon>
    </lineage>
</organism>
<evidence type="ECO:0000313" key="1">
    <source>
        <dbReference type="EMBL" id="CAF4637069.1"/>
    </source>
</evidence>
<sequence>MVDSTNNNDELSGEQILM</sequence>